<dbReference type="KEGG" id="sdyn:Mal52_41170"/>
<dbReference type="Proteomes" id="UP000319383">
    <property type="component" value="Chromosome"/>
</dbReference>
<keyword evidence="3" id="KW-1185">Reference proteome</keyword>
<protein>
    <recommendedName>
        <fullName evidence="1">Tll0287-like domain-containing protein</fullName>
    </recommendedName>
</protein>
<dbReference type="RefSeq" id="WP_197534333.1">
    <property type="nucleotide sequence ID" value="NZ_CP036276.1"/>
</dbReference>
<accession>A0A517ZT06</accession>
<evidence type="ECO:0000313" key="2">
    <source>
        <dbReference type="EMBL" id="QDU45622.1"/>
    </source>
</evidence>
<dbReference type="AlphaFoldDB" id="A0A517ZT06"/>
<organism evidence="2 3">
    <name type="scientific">Symmachiella dynata</name>
    <dbReference type="NCBI Taxonomy" id="2527995"/>
    <lineage>
        <taxon>Bacteria</taxon>
        <taxon>Pseudomonadati</taxon>
        <taxon>Planctomycetota</taxon>
        <taxon>Planctomycetia</taxon>
        <taxon>Planctomycetales</taxon>
        <taxon>Planctomycetaceae</taxon>
        <taxon>Symmachiella</taxon>
    </lineage>
</organism>
<dbReference type="InterPro" id="IPR021796">
    <property type="entry name" value="Tll0287-like_dom"/>
</dbReference>
<reference evidence="2 3" key="1">
    <citation type="submission" date="2019-02" db="EMBL/GenBank/DDBJ databases">
        <title>Deep-cultivation of Planctomycetes and their phenomic and genomic characterization uncovers novel biology.</title>
        <authorList>
            <person name="Wiegand S."/>
            <person name="Jogler M."/>
            <person name="Boedeker C."/>
            <person name="Pinto D."/>
            <person name="Vollmers J."/>
            <person name="Rivas-Marin E."/>
            <person name="Kohn T."/>
            <person name="Peeters S.H."/>
            <person name="Heuer A."/>
            <person name="Rast P."/>
            <person name="Oberbeckmann S."/>
            <person name="Bunk B."/>
            <person name="Jeske O."/>
            <person name="Meyerdierks A."/>
            <person name="Storesund J.E."/>
            <person name="Kallscheuer N."/>
            <person name="Luecker S."/>
            <person name="Lage O.M."/>
            <person name="Pohl T."/>
            <person name="Merkel B.J."/>
            <person name="Hornburger P."/>
            <person name="Mueller R.-W."/>
            <person name="Bruemmer F."/>
            <person name="Labrenz M."/>
            <person name="Spormann A.M."/>
            <person name="Op den Camp H."/>
            <person name="Overmann J."/>
            <person name="Amann R."/>
            <person name="Jetten M.S.M."/>
            <person name="Mascher T."/>
            <person name="Medema M.H."/>
            <person name="Devos D.P."/>
            <person name="Kaster A.-K."/>
            <person name="Ovreas L."/>
            <person name="Rohde M."/>
            <person name="Galperin M.Y."/>
            <person name="Jogler C."/>
        </authorList>
    </citation>
    <scope>NUCLEOTIDE SEQUENCE [LARGE SCALE GENOMIC DNA]</scope>
    <source>
        <strain evidence="2 3">Mal52</strain>
    </source>
</reference>
<feature type="domain" description="Tll0287-like" evidence="1">
    <location>
        <begin position="55"/>
        <end position="171"/>
    </location>
</feature>
<proteinExistence type="predicted"/>
<dbReference type="Pfam" id="PF11845">
    <property type="entry name" value="Tll0287-like"/>
    <property type="match status" value="1"/>
</dbReference>
<evidence type="ECO:0000259" key="1">
    <source>
        <dbReference type="Pfam" id="PF11845"/>
    </source>
</evidence>
<evidence type="ECO:0000313" key="3">
    <source>
        <dbReference type="Proteomes" id="UP000319383"/>
    </source>
</evidence>
<dbReference type="EMBL" id="CP036276">
    <property type="protein sequence ID" value="QDU45622.1"/>
    <property type="molecule type" value="Genomic_DNA"/>
</dbReference>
<gene>
    <name evidence="2" type="ORF">Mal52_41170</name>
</gene>
<sequence length="190" mass="20797">MNRKLNIILLLAAVLPGAVVLSPGRFGSPTSRIIAADEAGDNKQAQDDLPTTVLEARGRARLLHETIHGALQVVHRDFFLEDDSVMIPSQSLEDVFLELARGHHVTLKWLVVNGGVMNVDHKPADAFERNAVAALADGKKEFEATEGNTFRYAGTIRLASRCLKCHVPNRTDTKDRTAGLVISMPLKKPE</sequence>
<name>A0A517ZT06_9PLAN</name>